<accession>A0A3D1JER8</accession>
<organism evidence="5 6">
    <name type="scientific">Anaerolinea thermolimosa</name>
    <dbReference type="NCBI Taxonomy" id="229919"/>
    <lineage>
        <taxon>Bacteria</taxon>
        <taxon>Bacillati</taxon>
        <taxon>Chloroflexota</taxon>
        <taxon>Anaerolineae</taxon>
        <taxon>Anaerolineales</taxon>
        <taxon>Anaerolineaceae</taxon>
        <taxon>Anaerolinea</taxon>
    </lineage>
</organism>
<dbReference type="InterPro" id="IPR027381">
    <property type="entry name" value="LytR/CpsA/Psr_C"/>
</dbReference>
<feature type="domain" description="Cell envelope-related transcriptional attenuator" evidence="3">
    <location>
        <begin position="129"/>
        <end position="283"/>
    </location>
</feature>
<evidence type="ECO:0000256" key="2">
    <source>
        <dbReference type="SAM" id="Phobius"/>
    </source>
</evidence>
<evidence type="ECO:0000313" key="6">
    <source>
        <dbReference type="Proteomes" id="UP000264141"/>
    </source>
</evidence>
<name>A0A3D1JER8_9CHLR</name>
<sequence>MDRATPQFVRQRHRNIDRITLILIIAFAVLAIATAVVAFFWARSFFASWSMTGLDGKPAINSPGNASTSDKIVIPEGSANQAFQPSDSVPAPQPWDGKTRVSILLMGLDYRDCETEAGFQECDTSSAARTDSMMLLSIDPVSKTAGMLSIPRDLWVYIPGFDYAKINTAYFLGEANKLPEGGPGLAMDTVEQFLGVPVQYYALVDFDAFVRIIDEIGGVKIRPKERIKIDPIGPNNTFYLDPGVYVVDGATALAYARNRYTEGGDFDRAQRQQEVLLSIRDRVLQFNMLPTLIAKAPRLYNEVQKGVRTNLTLQQIVQLAILAQDIGTENIKRGVIGPPQYVTFSQSPDGQAIEIPVTDQIRLLRDEIFASGPAAGPAAVSSDLNELVKQEQARVVIKNGTTTEGLASRTANYLREKGINVVGEANADQVYTTSTIIDYSGKPYTIRFLADLLKVENTRVLNRFDPNAQVDLEVILGTTFAENNNLP</sequence>
<dbReference type="AlphaFoldDB" id="A0A3D1JER8"/>
<dbReference type="EMBL" id="DPBP01000001">
    <property type="protein sequence ID" value="HCE16248.1"/>
    <property type="molecule type" value="Genomic_DNA"/>
</dbReference>
<evidence type="ECO:0000259" key="4">
    <source>
        <dbReference type="Pfam" id="PF13399"/>
    </source>
</evidence>
<dbReference type="InterPro" id="IPR004474">
    <property type="entry name" value="LytR_CpsA_psr"/>
</dbReference>
<feature type="transmembrane region" description="Helical" evidence="2">
    <location>
        <begin position="21"/>
        <end position="42"/>
    </location>
</feature>
<dbReference type="NCBIfam" id="TIGR00350">
    <property type="entry name" value="lytR_cpsA_psr"/>
    <property type="match status" value="1"/>
</dbReference>
<dbReference type="STRING" id="229919.GCA_001050195_02266"/>
<gene>
    <name evidence="5" type="ORF">DEQ80_00165</name>
</gene>
<dbReference type="Pfam" id="PF13399">
    <property type="entry name" value="LytR_C"/>
    <property type="match status" value="1"/>
</dbReference>
<comment type="similarity">
    <text evidence="1">Belongs to the LytR/CpsA/Psr (LCP) family.</text>
</comment>
<dbReference type="Gene3D" id="3.40.630.190">
    <property type="entry name" value="LCP protein"/>
    <property type="match status" value="1"/>
</dbReference>
<dbReference type="OrthoDB" id="305468at2"/>
<comment type="caution">
    <text evidence="5">The sequence shown here is derived from an EMBL/GenBank/DDBJ whole genome shotgun (WGS) entry which is preliminary data.</text>
</comment>
<dbReference type="PANTHER" id="PTHR33392">
    <property type="entry name" value="POLYISOPRENYL-TEICHOIC ACID--PEPTIDOGLYCAN TEICHOIC ACID TRANSFERASE TAGU"/>
    <property type="match status" value="1"/>
</dbReference>
<evidence type="ECO:0000313" key="5">
    <source>
        <dbReference type="EMBL" id="HCE16248.1"/>
    </source>
</evidence>
<dbReference type="InterPro" id="IPR050922">
    <property type="entry name" value="LytR/CpsA/Psr_CW_biosynth"/>
</dbReference>
<keyword evidence="2" id="KW-0812">Transmembrane</keyword>
<feature type="domain" description="LytR/CpsA/Psr regulator C-terminal" evidence="4">
    <location>
        <begin position="392"/>
        <end position="480"/>
    </location>
</feature>
<dbReference type="PANTHER" id="PTHR33392:SF6">
    <property type="entry name" value="POLYISOPRENYL-TEICHOIC ACID--PEPTIDOGLYCAN TEICHOIC ACID TRANSFERASE TAGU"/>
    <property type="match status" value="1"/>
</dbReference>
<evidence type="ECO:0000256" key="1">
    <source>
        <dbReference type="ARBA" id="ARBA00006068"/>
    </source>
</evidence>
<dbReference type="RefSeq" id="WP_062193740.1">
    <property type="nucleotide sequence ID" value="NZ_DF967965.1"/>
</dbReference>
<keyword evidence="2" id="KW-0472">Membrane</keyword>
<evidence type="ECO:0000259" key="3">
    <source>
        <dbReference type="Pfam" id="PF03816"/>
    </source>
</evidence>
<reference evidence="5 6" key="1">
    <citation type="journal article" date="2018" name="Nat. Biotechnol.">
        <title>A standardized bacterial taxonomy based on genome phylogeny substantially revises the tree of life.</title>
        <authorList>
            <person name="Parks D.H."/>
            <person name="Chuvochina M."/>
            <person name="Waite D.W."/>
            <person name="Rinke C."/>
            <person name="Skarshewski A."/>
            <person name="Chaumeil P.A."/>
            <person name="Hugenholtz P."/>
        </authorList>
    </citation>
    <scope>NUCLEOTIDE SEQUENCE [LARGE SCALE GENOMIC DNA]</scope>
    <source>
        <strain evidence="5">UBA8781</strain>
    </source>
</reference>
<dbReference type="Proteomes" id="UP000264141">
    <property type="component" value="Unassembled WGS sequence"/>
</dbReference>
<proteinExistence type="inferred from homology"/>
<protein>
    <submittedName>
        <fullName evidence="5">LytR family transcriptional regulator</fullName>
    </submittedName>
</protein>
<keyword evidence="2" id="KW-1133">Transmembrane helix</keyword>
<dbReference type="Pfam" id="PF03816">
    <property type="entry name" value="LytR_cpsA_psr"/>
    <property type="match status" value="1"/>
</dbReference>
<dbReference type="Gene3D" id="3.30.70.2390">
    <property type="match status" value="1"/>
</dbReference>